<organism evidence="3 5">
    <name type="scientific">Devosia psychrophila</name>
    <dbReference type="NCBI Taxonomy" id="728005"/>
    <lineage>
        <taxon>Bacteria</taxon>
        <taxon>Pseudomonadati</taxon>
        <taxon>Pseudomonadota</taxon>
        <taxon>Alphaproteobacteria</taxon>
        <taxon>Hyphomicrobiales</taxon>
        <taxon>Devosiaceae</taxon>
        <taxon>Devosia</taxon>
    </lineage>
</organism>
<keyword evidence="4" id="KW-1185">Reference proteome</keyword>
<dbReference type="OrthoDB" id="8446308at2"/>
<reference evidence="2 4" key="1">
    <citation type="submission" date="2015-03" db="EMBL/GenBank/DDBJ databases">
        <authorList>
            <person name="Lepp D."/>
            <person name="Hassan Y.I."/>
            <person name="Li X.-Z."/>
            <person name="Zhou T."/>
        </authorList>
    </citation>
    <scope>NUCLEOTIDE SEQUENCE [LARGE SCALE GENOMIC DNA]</scope>
    <source>
        <strain evidence="2 4">Cr7-05</strain>
    </source>
</reference>
<dbReference type="PATRIC" id="fig|728005.3.peg.1664"/>
<dbReference type="EMBL" id="LAPV01000153">
    <property type="protein sequence ID" value="KKC31769.1"/>
    <property type="molecule type" value="Genomic_DNA"/>
</dbReference>
<dbReference type="STRING" id="728005.SAMN04488059_11196"/>
<proteinExistence type="predicted"/>
<sequence length="201" mass="22103">MEVWIGPAIVAALVSALVSAAGWFVSTWRAQRRDQMRRDEKVHDFQIALRAEIASDLIILEVPDRQAFLDEVSARYKADLSYSPIIPTLSRNVVFEAIVGDIPILPGDVITPVIHYARMRQTLDQFIDDMRAPGFSQLSAERQLIMYSDYLEMQGRLEVLARKALQELDSSLSSSGAVLPTLVSASGAQSVSASAGRKASP</sequence>
<dbReference type="AlphaFoldDB" id="A0A0F5PVB4"/>
<gene>
    <name evidence="3" type="ORF">SAMN04488059_11196</name>
    <name evidence="2" type="ORF">WH91_17220</name>
</gene>
<name>A0A0F5PVB4_9HYPH</name>
<dbReference type="EMBL" id="FOMB01000011">
    <property type="protein sequence ID" value="SFC80051.1"/>
    <property type="molecule type" value="Genomic_DNA"/>
</dbReference>
<feature type="transmembrane region" description="Helical" evidence="1">
    <location>
        <begin position="6"/>
        <end position="28"/>
    </location>
</feature>
<keyword evidence="1" id="KW-0812">Transmembrane</keyword>
<dbReference type="RefSeq" id="WP_046172234.1">
    <property type="nucleotide sequence ID" value="NZ_FOMB01000011.1"/>
</dbReference>
<dbReference type="Proteomes" id="UP000182258">
    <property type="component" value="Unassembled WGS sequence"/>
</dbReference>
<reference evidence="3 5" key="2">
    <citation type="submission" date="2016-10" db="EMBL/GenBank/DDBJ databases">
        <authorList>
            <person name="de Groot N.N."/>
        </authorList>
    </citation>
    <scope>NUCLEOTIDE SEQUENCE [LARGE SCALE GENOMIC DNA]</scope>
    <source>
        <strain evidence="3 5">CGMCC 1.10210</strain>
    </source>
</reference>
<evidence type="ECO:0000313" key="4">
    <source>
        <dbReference type="Proteomes" id="UP000033519"/>
    </source>
</evidence>
<evidence type="ECO:0000313" key="5">
    <source>
        <dbReference type="Proteomes" id="UP000182258"/>
    </source>
</evidence>
<evidence type="ECO:0000256" key="1">
    <source>
        <dbReference type="SAM" id="Phobius"/>
    </source>
</evidence>
<evidence type="ECO:0000313" key="2">
    <source>
        <dbReference type="EMBL" id="KKC31769.1"/>
    </source>
</evidence>
<keyword evidence="1" id="KW-0472">Membrane</keyword>
<dbReference type="Proteomes" id="UP000033519">
    <property type="component" value="Unassembled WGS sequence"/>
</dbReference>
<accession>A0A0F5PVB4</accession>
<keyword evidence="1" id="KW-1133">Transmembrane helix</keyword>
<protein>
    <submittedName>
        <fullName evidence="3">Uncharacterized protein</fullName>
    </submittedName>
</protein>
<evidence type="ECO:0000313" key="3">
    <source>
        <dbReference type="EMBL" id="SFC80051.1"/>
    </source>
</evidence>